<dbReference type="RefSeq" id="WP_036873574.1">
    <property type="nucleotide sequence ID" value="NZ_JRNN01000072.1"/>
</dbReference>
<evidence type="ECO:0000256" key="2">
    <source>
        <dbReference type="ARBA" id="ARBA00005268"/>
    </source>
</evidence>
<keyword evidence="3 6" id="KW-0812">Transmembrane</keyword>
<feature type="transmembrane region" description="Helical" evidence="6">
    <location>
        <begin position="37"/>
        <end position="55"/>
    </location>
</feature>
<evidence type="ECO:0000256" key="1">
    <source>
        <dbReference type="ARBA" id="ARBA00004141"/>
    </source>
</evidence>
<dbReference type="AlphaFoldDB" id="A0A096BMD5"/>
<name>A0A096BMD5_9BACT</name>
<sequence>MDITFMQCILGLLLLLVPCYVFYVFNIPLLTKTLRSFLKMVGSLLVLGVLLYEVVALDKPFFTLLFSLLIIVWGAALSIVRAKLPLRQLFLPVLAGTFAGVLVVGMYVLLLVMGGANVLEARYMIPVVAMLTGHLIHANSKALHVYYMGLRHHGQLYHYLLANGATHRRALGYLLRRAIQQSALPSLSGMGWVVMGVSPLVMWGMLLGGASVLTAVACQVVLLVAMFTAAVLSIIVTVVVSRRYLLDDYAQLKGTERQDAN</sequence>
<feature type="transmembrane region" description="Helical" evidence="6">
    <location>
        <begin position="61"/>
        <end position="82"/>
    </location>
</feature>
<evidence type="ECO:0000313" key="8">
    <source>
        <dbReference type="Proteomes" id="UP000029556"/>
    </source>
</evidence>
<comment type="caution">
    <text evidence="7">The sequence shown here is derived from an EMBL/GenBank/DDBJ whole genome shotgun (WGS) entry which is preliminary data.</text>
</comment>
<evidence type="ECO:0000256" key="4">
    <source>
        <dbReference type="ARBA" id="ARBA00022989"/>
    </source>
</evidence>
<keyword evidence="4 6" id="KW-1133">Transmembrane helix</keyword>
<reference evidence="7 8" key="1">
    <citation type="submission" date="2014-07" db="EMBL/GenBank/DDBJ databases">
        <authorList>
            <person name="McCorrison J."/>
            <person name="Sanka R."/>
            <person name="Torralba M."/>
            <person name="Gillis M."/>
            <person name="Haft D.H."/>
            <person name="Methe B."/>
            <person name="Sutton G."/>
            <person name="Nelson K.E."/>
        </authorList>
    </citation>
    <scope>NUCLEOTIDE SEQUENCE [LARGE SCALE GENOMIC DNA]</scope>
    <source>
        <strain evidence="7 8">DNF00853</strain>
    </source>
</reference>
<dbReference type="OrthoDB" id="9791807at2"/>
<feature type="transmembrane region" description="Helical" evidence="6">
    <location>
        <begin position="6"/>
        <end position="25"/>
    </location>
</feature>
<evidence type="ECO:0000256" key="6">
    <source>
        <dbReference type="SAM" id="Phobius"/>
    </source>
</evidence>
<evidence type="ECO:0000256" key="5">
    <source>
        <dbReference type="ARBA" id="ARBA00023136"/>
    </source>
</evidence>
<dbReference type="Proteomes" id="UP000029556">
    <property type="component" value="Unassembled WGS sequence"/>
</dbReference>
<dbReference type="EMBL" id="JRNN01000072">
    <property type="protein sequence ID" value="KGF34289.1"/>
    <property type="molecule type" value="Genomic_DNA"/>
</dbReference>
<dbReference type="PANTHER" id="PTHR30028:SF0">
    <property type="entry name" value="PROTEIN ALUMINUM SENSITIVE 3"/>
    <property type="match status" value="1"/>
</dbReference>
<dbReference type="PANTHER" id="PTHR30028">
    <property type="entry name" value="UPF0014 INNER MEMBRANE PROTEIN YBBM-RELATED"/>
    <property type="match status" value="1"/>
</dbReference>
<evidence type="ECO:0000313" key="7">
    <source>
        <dbReference type="EMBL" id="KGF34289.1"/>
    </source>
</evidence>
<feature type="transmembrane region" description="Helical" evidence="6">
    <location>
        <begin position="89"/>
        <end position="109"/>
    </location>
</feature>
<evidence type="ECO:0000256" key="3">
    <source>
        <dbReference type="ARBA" id="ARBA00022692"/>
    </source>
</evidence>
<protein>
    <submittedName>
        <fullName evidence="7">ATP synthase F0 subunit A</fullName>
    </submittedName>
</protein>
<dbReference type="InterPro" id="IPR005226">
    <property type="entry name" value="UPF0014_fam"/>
</dbReference>
<dbReference type="GO" id="GO:0005886">
    <property type="term" value="C:plasma membrane"/>
    <property type="evidence" value="ECO:0007669"/>
    <property type="project" value="TreeGrafter"/>
</dbReference>
<gene>
    <name evidence="7" type="ORF">HMPREF2137_08730</name>
</gene>
<organism evidence="7 8">
    <name type="scientific">Hoylesella buccalis DNF00853</name>
    <dbReference type="NCBI Taxonomy" id="1401074"/>
    <lineage>
        <taxon>Bacteria</taxon>
        <taxon>Pseudomonadati</taxon>
        <taxon>Bacteroidota</taxon>
        <taxon>Bacteroidia</taxon>
        <taxon>Bacteroidales</taxon>
        <taxon>Prevotellaceae</taxon>
        <taxon>Hoylesella</taxon>
    </lineage>
</organism>
<comment type="similarity">
    <text evidence="2">Belongs to the UPF0014 family.</text>
</comment>
<feature type="transmembrane region" description="Helical" evidence="6">
    <location>
        <begin position="212"/>
        <end position="240"/>
    </location>
</feature>
<comment type="subcellular location">
    <subcellularLocation>
        <location evidence="1">Membrane</location>
        <topology evidence="1">Multi-pass membrane protein</topology>
    </subcellularLocation>
</comment>
<feature type="transmembrane region" description="Helical" evidence="6">
    <location>
        <begin position="183"/>
        <end position="206"/>
    </location>
</feature>
<keyword evidence="5 6" id="KW-0472">Membrane</keyword>
<dbReference type="Pfam" id="PF03649">
    <property type="entry name" value="UPF0014"/>
    <property type="match status" value="1"/>
</dbReference>
<accession>A0A096BMD5</accession>
<proteinExistence type="inferred from homology"/>